<gene>
    <name evidence="1" type="ORF">J5474_18515</name>
</gene>
<keyword evidence="2" id="KW-1185">Reference proteome</keyword>
<dbReference type="GO" id="GO:0016020">
    <property type="term" value="C:membrane"/>
    <property type="evidence" value="ECO:0007669"/>
    <property type="project" value="InterPro"/>
</dbReference>
<sequence>MTLTLRSLTRRLRKKVLRQMAPQRLFSGHILVNPVHRVLYLAIPKCANSSLKSAFIDNLDVPVPSELIAAIPPERLAFSPLQDAAVKDWMAQRQRLVDRNAVLPGYADYRRIAVLRDPLARVRSCWKDKIAPEPVTDSRFVEGRTKGFLKFGDLFYAGMSFESFLEAVAQVPDSEANPHFRSQADFLHDDAGNRLAETFFFVETLNAGIAAADPEIRACFAGLGQKNIKSGGSPAPEISGKARAILRGRYAKDYAMLASLGTPLPFDLT</sequence>
<protein>
    <submittedName>
        <fullName evidence="1">Sulfotransferase family 2 domain-containing protein</fullName>
    </submittedName>
</protein>
<organism evidence="1 2">
    <name type="scientific">Sagittula salina</name>
    <dbReference type="NCBI Taxonomy" id="2820268"/>
    <lineage>
        <taxon>Bacteria</taxon>
        <taxon>Pseudomonadati</taxon>
        <taxon>Pseudomonadota</taxon>
        <taxon>Alphaproteobacteria</taxon>
        <taxon>Rhodobacterales</taxon>
        <taxon>Roseobacteraceae</taxon>
        <taxon>Sagittula</taxon>
    </lineage>
</organism>
<dbReference type="AlphaFoldDB" id="A0A940MRA3"/>
<dbReference type="RefSeq" id="WP_209362868.1">
    <property type="nucleotide sequence ID" value="NZ_JAGISH010000013.1"/>
</dbReference>
<evidence type="ECO:0000313" key="2">
    <source>
        <dbReference type="Proteomes" id="UP000675940"/>
    </source>
</evidence>
<reference evidence="1" key="1">
    <citation type="submission" date="2021-03" db="EMBL/GenBank/DDBJ databases">
        <title>Sagittula salina sp. nov. strain M10.9X isolated from the marine waste.</title>
        <authorList>
            <person name="Satari L."/>
            <person name="Molina-Menor E."/>
            <person name="Vidal-Verdu A."/>
            <person name="Pascual J."/>
            <person name="Pereto J."/>
            <person name="Porcar M."/>
        </authorList>
    </citation>
    <scope>NUCLEOTIDE SEQUENCE</scope>
    <source>
        <strain evidence="1">M10.9X</strain>
    </source>
</reference>
<dbReference type="Proteomes" id="UP000675940">
    <property type="component" value="Unassembled WGS sequence"/>
</dbReference>
<dbReference type="InterPro" id="IPR027417">
    <property type="entry name" value="P-loop_NTPase"/>
</dbReference>
<comment type="caution">
    <text evidence="1">The sequence shown here is derived from an EMBL/GenBank/DDBJ whole genome shotgun (WGS) entry which is preliminary data.</text>
</comment>
<dbReference type="EMBL" id="JAGISH010000013">
    <property type="protein sequence ID" value="MBP0484468.1"/>
    <property type="molecule type" value="Genomic_DNA"/>
</dbReference>
<dbReference type="SUPFAM" id="SSF52540">
    <property type="entry name" value="P-loop containing nucleoside triphosphate hydrolases"/>
    <property type="match status" value="1"/>
</dbReference>
<accession>A0A940MRA3</accession>
<dbReference type="InterPro" id="IPR005331">
    <property type="entry name" value="Sulfotransferase"/>
</dbReference>
<evidence type="ECO:0000313" key="1">
    <source>
        <dbReference type="EMBL" id="MBP0484468.1"/>
    </source>
</evidence>
<name>A0A940MRA3_9RHOB</name>
<dbReference type="Pfam" id="PF03567">
    <property type="entry name" value="Sulfotransfer_2"/>
    <property type="match status" value="1"/>
</dbReference>
<dbReference type="GO" id="GO:0008146">
    <property type="term" value="F:sulfotransferase activity"/>
    <property type="evidence" value="ECO:0007669"/>
    <property type="project" value="InterPro"/>
</dbReference>
<proteinExistence type="predicted"/>